<dbReference type="Proteomes" id="UP000314960">
    <property type="component" value="Chromosome"/>
</dbReference>
<protein>
    <submittedName>
        <fullName evidence="1">Uncharacterized protein</fullName>
    </submittedName>
</protein>
<dbReference type="Gene3D" id="3.90.75.20">
    <property type="match status" value="1"/>
</dbReference>
<dbReference type="InterPro" id="IPR001387">
    <property type="entry name" value="Cro/C1-type_HTH"/>
</dbReference>
<dbReference type="InterPro" id="IPR010982">
    <property type="entry name" value="Lambda_DNA-bd_dom_sf"/>
</dbReference>
<dbReference type="EMBL" id="CP018176">
    <property type="protein sequence ID" value="AUJ29649.1"/>
    <property type="molecule type" value="Genomic_DNA"/>
</dbReference>
<accession>A0A3Q8CD19</accession>
<organism evidence="1 2">
    <name type="scientific">Liquorilactobacillus hordei</name>
    <dbReference type="NCBI Taxonomy" id="468911"/>
    <lineage>
        <taxon>Bacteria</taxon>
        <taxon>Bacillati</taxon>
        <taxon>Bacillota</taxon>
        <taxon>Bacilli</taxon>
        <taxon>Lactobacillales</taxon>
        <taxon>Lactobacillaceae</taxon>
        <taxon>Liquorilactobacillus</taxon>
    </lineage>
</organism>
<sequence>MVKNFLKEISDKDIVNHVDGNKTNNKVTNLEWTNYSENNLHAYKNGLNGEKINQKINKDALNKIKEFFFDKGLSQAKIASELSVSQNTISKYVRSQIKITYLIPFRTLNDSLSIE</sequence>
<evidence type="ECO:0000313" key="1">
    <source>
        <dbReference type="EMBL" id="AUJ29649.1"/>
    </source>
</evidence>
<dbReference type="Gene3D" id="1.10.260.40">
    <property type="entry name" value="lambda repressor-like DNA-binding domains"/>
    <property type="match status" value="1"/>
</dbReference>
<dbReference type="SUPFAM" id="SSF47413">
    <property type="entry name" value="lambda repressor-like DNA-binding domains"/>
    <property type="match status" value="1"/>
</dbReference>
<proteinExistence type="predicted"/>
<evidence type="ECO:0000313" key="2">
    <source>
        <dbReference type="Proteomes" id="UP000314960"/>
    </source>
</evidence>
<dbReference type="AlphaFoldDB" id="A0A3Q8CD19"/>
<gene>
    <name evidence="1" type="ORF">BSQ49_05205</name>
</gene>
<reference evidence="1 2" key="1">
    <citation type="submission" date="2016-11" db="EMBL/GenBank/DDBJ databases">
        <title>Interaction between Lactobacillus species and yeast in water kefir.</title>
        <authorList>
            <person name="Behr J."/>
            <person name="Xu D."/>
            <person name="Vogel R.F."/>
        </authorList>
    </citation>
    <scope>NUCLEOTIDE SEQUENCE [LARGE SCALE GENOMIC DNA]</scope>
    <source>
        <strain evidence="1 2">TMW 1.1822</strain>
    </source>
</reference>
<dbReference type="InterPro" id="IPR044925">
    <property type="entry name" value="His-Me_finger_sf"/>
</dbReference>
<dbReference type="KEGG" id="lhw:BSQ49_05205"/>
<dbReference type="SUPFAM" id="SSF54060">
    <property type="entry name" value="His-Me finger endonucleases"/>
    <property type="match status" value="1"/>
</dbReference>
<name>A0A3Q8CD19_9LACO</name>
<dbReference type="GO" id="GO:0003677">
    <property type="term" value="F:DNA binding"/>
    <property type="evidence" value="ECO:0007669"/>
    <property type="project" value="InterPro"/>
</dbReference>
<dbReference type="CDD" id="cd00093">
    <property type="entry name" value="HTH_XRE"/>
    <property type="match status" value="1"/>
</dbReference>